<evidence type="ECO:0000313" key="8">
    <source>
        <dbReference type="EMBL" id="KAK9301566.1"/>
    </source>
</evidence>
<evidence type="ECO:0000256" key="1">
    <source>
        <dbReference type="ARBA" id="ARBA00008078"/>
    </source>
</evidence>
<feature type="active site" evidence="5">
    <location>
        <position position="263"/>
    </location>
</feature>
<dbReference type="SUPFAM" id="SSF53032">
    <property type="entry name" value="tRNA-intron endonuclease catalytic domain-like"/>
    <property type="match status" value="1"/>
</dbReference>
<gene>
    <name evidence="8" type="ORF">QLX08_006118</name>
</gene>
<dbReference type="Pfam" id="PF01974">
    <property type="entry name" value="tRNA_int_endo"/>
    <property type="match status" value="1"/>
</dbReference>
<dbReference type="EMBL" id="JAWNGG020000109">
    <property type="protein sequence ID" value="KAK9301566.1"/>
    <property type="molecule type" value="Genomic_DNA"/>
</dbReference>
<keyword evidence="2 4" id="KW-0819">tRNA processing</keyword>
<dbReference type="GO" id="GO:0003676">
    <property type="term" value="F:nucleic acid binding"/>
    <property type="evidence" value="ECO:0007669"/>
    <property type="project" value="InterPro"/>
</dbReference>
<evidence type="ECO:0000313" key="9">
    <source>
        <dbReference type="Proteomes" id="UP001432146"/>
    </source>
</evidence>
<sequence length="323" mass="38102">MFDNPLPSPSTRNNYLEMMNSDICKRNLILSRNNVFIWNAEDWLKLRKEYRIIGELIGCLPKKPRQDIFLGLPLLLQPEEVSLLLEKGIARLVQYSCLQKLPSDSLKQAFEEYRNTLYIEQEKCLRKERQKQVIGMMDKIIEGKKRKMLGIDTKNKKAMKSLDPKVQTSFDNIEINEQDLLEEEMAKLPKLDKNEALIQIHTVYPWTSKDDIQIVEWKYPSTEKQQLRYKTFKDLWEKGYYLTNGEKFGGDFLAYPGDPIMFHSQFIILCKDKKEEIPITEFSAQCRIACHVRKTQVYAFFSENQDIKYQSFQWAESAVLENI</sequence>
<feature type="domain" description="TSEN34 N-terminal" evidence="7">
    <location>
        <begin position="30"/>
        <end position="94"/>
    </location>
</feature>
<organism evidence="8 9">
    <name type="scientific">Tetragonisca angustula</name>
    <dbReference type="NCBI Taxonomy" id="166442"/>
    <lineage>
        <taxon>Eukaryota</taxon>
        <taxon>Metazoa</taxon>
        <taxon>Ecdysozoa</taxon>
        <taxon>Arthropoda</taxon>
        <taxon>Hexapoda</taxon>
        <taxon>Insecta</taxon>
        <taxon>Pterygota</taxon>
        <taxon>Neoptera</taxon>
        <taxon>Endopterygota</taxon>
        <taxon>Hymenoptera</taxon>
        <taxon>Apocrita</taxon>
        <taxon>Aculeata</taxon>
        <taxon>Apoidea</taxon>
        <taxon>Anthophila</taxon>
        <taxon>Apidae</taxon>
        <taxon>Tetragonisca</taxon>
    </lineage>
</organism>
<dbReference type="GO" id="GO:0000214">
    <property type="term" value="C:tRNA-intron endonuclease complex"/>
    <property type="evidence" value="ECO:0007669"/>
    <property type="project" value="UniProtKB-UniRule"/>
</dbReference>
<accession>A0AAW0ZVD8</accession>
<dbReference type="Pfam" id="PF26577">
    <property type="entry name" value="TSEN34_N"/>
    <property type="match status" value="1"/>
</dbReference>
<dbReference type="GO" id="GO:0000213">
    <property type="term" value="F:tRNA-intron lyase activity"/>
    <property type="evidence" value="ECO:0007669"/>
    <property type="project" value="UniProtKB-UniRule"/>
</dbReference>
<dbReference type="PANTHER" id="PTHR13070">
    <property type="entry name" value="TRNA-SPLICING ENDONUCLEASE SUBUNIT SEN34-RELATED"/>
    <property type="match status" value="1"/>
</dbReference>
<feature type="active site" evidence="5">
    <location>
        <position position="294"/>
    </location>
</feature>
<dbReference type="PIRSF" id="PIRSF017250">
    <property type="entry name" value="tRNA_splic_SEN34"/>
    <property type="match status" value="1"/>
</dbReference>
<dbReference type="InterPro" id="IPR006677">
    <property type="entry name" value="tRNA_intron_Endonuc_cat-like"/>
</dbReference>
<comment type="caution">
    <text evidence="8">The sequence shown here is derived from an EMBL/GenBank/DDBJ whole genome shotgun (WGS) entry which is preliminary data.</text>
</comment>
<dbReference type="AlphaFoldDB" id="A0AAW0ZVD8"/>
<dbReference type="InterPro" id="IPR059049">
    <property type="entry name" value="TSEN34_N"/>
</dbReference>
<dbReference type="InterPro" id="IPR036167">
    <property type="entry name" value="tRNA_intron_Endo_cat-like_sf"/>
</dbReference>
<dbReference type="CDD" id="cd22363">
    <property type="entry name" value="tRNA-intron_lyase_C"/>
    <property type="match status" value="1"/>
</dbReference>
<comment type="similarity">
    <text evidence="1 4">Belongs to the tRNA-intron endonuclease family.</text>
</comment>
<protein>
    <recommendedName>
        <fullName evidence="4">tRNA-splicing endonuclease subunit Sen34</fullName>
        <ecNumber evidence="4">4.6.1.16</ecNumber>
    </recommendedName>
</protein>
<evidence type="ECO:0000256" key="3">
    <source>
        <dbReference type="ARBA" id="ARBA00023239"/>
    </source>
</evidence>
<evidence type="ECO:0000259" key="6">
    <source>
        <dbReference type="Pfam" id="PF01974"/>
    </source>
</evidence>
<evidence type="ECO:0000256" key="2">
    <source>
        <dbReference type="ARBA" id="ARBA00022694"/>
    </source>
</evidence>
<dbReference type="InterPro" id="IPR011856">
    <property type="entry name" value="tRNA_endonuc-like_dom_sf"/>
</dbReference>
<dbReference type="InterPro" id="IPR006676">
    <property type="entry name" value="tRNA_splic"/>
</dbReference>
<dbReference type="Proteomes" id="UP001432146">
    <property type="component" value="Unassembled WGS sequence"/>
</dbReference>
<feature type="domain" description="tRNA intron endonuclease catalytic" evidence="6">
    <location>
        <begin position="227"/>
        <end position="309"/>
    </location>
</feature>
<dbReference type="EC" id="4.6.1.16" evidence="4"/>
<dbReference type="Gene3D" id="3.40.1350.10">
    <property type="match status" value="1"/>
</dbReference>
<evidence type="ECO:0000256" key="4">
    <source>
        <dbReference type="PIRNR" id="PIRNR017250"/>
    </source>
</evidence>
<keyword evidence="3 4" id="KW-0456">Lyase</keyword>
<name>A0AAW0ZVD8_9HYME</name>
<dbReference type="NCBIfam" id="TIGR00324">
    <property type="entry name" value="endA"/>
    <property type="match status" value="1"/>
</dbReference>
<proteinExistence type="inferred from homology"/>
<evidence type="ECO:0000259" key="7">
    <source>
        <dbReference type="Pfam" id="PF26577"/>
    </source>
</evidence>
<reference evidence="8 9" key="1">
    <citation type="submission" date="2024-05" db="EMBL/GenBank/DDBJ databases">
        <title>The nuclear and mitochondrial genome assemblies of Tetragonisca angustula (Apidae: Meliponini), a tiny yet remarkable pollinator in the Neotropics.</title>
        <authorList>
            <person name="Ferrari R."/>
            <person name="Ricardo P.C."/>
            <person name="Dias F.C."/>
            <person name="Araujo N.S."/>
            <person name="Soares D.O."/>
            <person name="Zhou Q.-S."/>
            <person name="Zhu C.-D."/>
            <person name="Coutinho L."/>
            <person name="Airas M.C."/>
            <person name="Batista T.M."/>
        </authorList>
    </citation>
    <scope>NUCLEOTIDE SEQUENCE [LARGE SCALE GENOMIC DNA]</scope>
    <source>
        <strain evidence="8">ASF017062</strain>
        <tissue evidence="8">Abdomen</tissue>
    </source>
</reference>
<dbReference type="GO" id="GO:0000379">
    <property type="term" value="P:tRNA-type intron splice site recognition and cleavage"/>
    <property type="evidence" value="ECO:0007669"/>
    <property type="project" value="UniProtKB-UniRule"/>
</dbReference>
<dbReference type="PANTHER" id="PTHR13070:SF0">
    <property type="entry name" value="TRNA-SPLICING ENDONUCLEASE SUBUNIT SEN34"/>
    <property type="match status" value="1"/>
</dbReference>
<keyword evidence="9" id="KW-1185">Reference proteome</keyword>
<dbReference type="InterPro" id="IPR016690">
    <property type="entry name" value="TSEN34"/>
</dbReference>
<comment type="function">
    <text evidence="4">Constitutes one of the two catalytic subunit of the tRNA-splicing endonuclease complex, a complex responsible for identification and cleavage of the splice sites in pre-tRNA. It cleaves pre-tRNA at the 5'- and 3'-splice sites to release the intron. The products are an intron and two tRNA half-molecules bearing 2',3'-cyclic phosphate and 5'-OH termini. There are no conserved sequences at the splice sites, but the intron is invariably located at the same site in the gene, placing the splice sites an invariant distance from the constant structural features of the tRNA body.</text>
</comment>
<evidence type="ECO:0000256" key="5">
    <source>
        <dbReference type="PIRSR" id="PIRSR017250-50"/>
    </source>
</evidence>
<feature type="active site" evidence="5">
    <location>
        <position position="255"/>
    </location>
</feature>